<dbReference type="Proteomes" id="UP001064782">
    <property type="component" value="Unassembled WGS sequence"/>
</dbReference>
<dbReference type="CDD" id="cd19481">
    <property type="entry name" value="RecA-like_protease"/>
    <property type="match status" value="1"/>
</dbReference>
<dbReference type="Pfam" id="PF00004">
    <property type="entry name" value="AAA"/>
    <property type="match status" value="1"/>
</dbReference>
<evidence type="ECO:0000313" key="7">
    <source>
        <dbReference type="Proteomes" id="UP001064782"/>
    </source>
</evidence>
<dbReference type="InterPro" id="IPR003959">
    <property type="entry name" value="ATPase_AAA_core"/>
</dbReference>
<dbReference type="RefSeq" id="WP_238305147.1">
    <property type="nucleotide sequence ID" value="NZ_BRXE01000028.1"/>
</dbReference>
<gene>
    <name evidence="6" type="ORF">Mkiyose1413_35140</name>
    <name evidence="5" type="ORF">SRL2020028_27840</name>
</gene>
<evidence type="ECO:0000256" key="2">
    <source>
        <dbReference type="ARBA" id="ARBA00022741"/>
    </source>
</evidence>
<evidence type="ECO:0000313" key="5">
    <source>
        <dbReference type="EMBL" id="GLB83528.1"/>
    </source>
</evidence>
<dbReference type="InterPro" id="IPR003593">
    <property type="entry name" value="AAA+_ATPase"/>
</dbReference>
<dbReference type="EMBL" id="BRZI01000028">
    <property type="protein sequence ID" value="GLD31631.1"/>
    <property type="molecule type" value="Genomic_DNA"/>
</dbReference>
<dbReference type="SUPFAM" id="SSF52540">
    <property type="entry name" value="P-loop containing nucleoside triphosphate hydrolases"/>
    <property type="match status" value="1"/>
</dbReference>
<protein>
    <submittedName>
        <fullName evidence="6">ATPase</fullName>
    </submittedName>
</protein>
<accession>A0A9P3Q8P1</accession>
<dbReference type="GO" id="GO:0005524">
    <property type="term" value="F:ATP binding"/>
    <property type="evidence" value="ECO:0007669"/>
    <property type="project" value="UniProtKB-KW"/>
</dbReference>
<dbReference type="GeneID" id="83632012"/>
<evidence type="ECO:0000259" key="4">
    <source>
        <dbReference type="SMART" id="SM00382"/>
    </source>
</evidence>
<dbReference type="Pfam" id="PF22977">
    <property type="entry name" value="WHD"/>
    <property type="match status" value="1"/>
</dbReference>
<organism evidence="6 7">
    <name type="scientific">Mycobacterium kiyosense</name>
    <dbReference type="NCBI Taxonomy" id="2871094"/>
    <lineage>
        <taxon>Bacteria</taxon>
        <taxon>Bacillati</taxon>
        <taxon>Actinomycetota</taxon>
        <taxon>Actinomycetes</taxon>
        <taxon>Mycobacteriales</taxon>
        <taxon>Mycobacteriaceae</taxon>
        <taxon>Mycobacterium</taxon>
    </lineage>
</organism>
<dbReference type="GO" id="GO:0016887">
    <property type="term" value="F:ATP hydrolysis activity"/>
    <property type="evidence" value="ECO:0007669"/>
    <property type="project" value="InterPro"/>
</dbReference>
<evidence type="ECO:0000313" key="6">
    <source>
        <dbReference type="EMBL" id="GLD31631.1"/>
    </source>
</evidence>
<dbReference type="InterPro" id="IPR054472">
    <property type="entry name" value="WHD"/>
</dbReference>
<name>A0A9P3Q8P1_9MYCO</name>
<dbReference type="Proteomes" id="UP001165663">
    <property type="component" value="Unassembled WGS sequence"/>
</dbReference>
<sequence>MTAATGARETTNEPADWETTNNAYLTAGLAWTRDQLSGAASDAEASPWWEIGSEAEPPPALELLGDRLGLSRFERLVLILAAAMELDPNTPARCADASGNPHTTYPTMALALTMLPGATWDVVSPQRPLRYWRLIEFDEPRADALTATRFRIDERIVSFIKGLNVMDERLAAIVSPVPMELTPSLPPTHERAVADIIVALTEEGDEQPPAVQLVGVDASVRRYLAGTAAQRLGRDLYEITAERVPTHPQELSDLIRLWERETLLLPVLMYADTAEVSRESSIGIDALFERVRSHVLLGTREPRPLRSRRLRVIDTPRPTPAEQQALWQELLPDDTETPQRLAAEFDLSQLAITDVVRQCGQNGRGAAGLWSACRAQTRPRLDTLARRVEPSAGWDDLVLPDAELALLRHIADQVRGRATVLSSWGFGERITRGSAVTALFAGGSGTGKTLAAEVIAHELELDMYRVDLAGVVSKYIGETEQNLRRVFDAAEEGGSLLMFDEADALFGKRSEVKDSHDRYANIEVSYLLARMEDYRGIAILATNLRHALDDAFLRRLRFIVDFPFPSPTERARLWAQAFPAQAPVDELDLERLARLAASGGMIRNIAINAAFCAAGQGTRVGMELVLEMARIEFRKLERHVNDADFRIEGAPA</sequence>
<comment type="similarity">
    <text evidence="1">Belongs to the AAA ATPase family.</text>
</comment>
<dbReference type="InterPro" id="IPR050221">
    <property type="entry name" value="26S_Proteasome_ATPase"/>
</dbReference>
<proteinExistence type="inferred from homology"/>
<dbReference type="SMART" id="SM00382">
    <property type="entry name" value="AAA"/>
    <property type="match status" value="1"/>
</dbReference>
<keyword evidence="3" id="KW-0067">ATP-binding</keyword>
<feature type="domain" description="AAA+ ATPase" evidence="4">
    <location>
        <begin position="434"/>
        <end position="566"/>
    </location>
</feature>
<dbReference type="InterPro" id="IPR027417">
    <property type="entry name" value="P-loop_NTPase"/>
</dbReference>
<reference evidence="6" key="1">
    <citation type="submission" date="2022-08" db="EMBL/GenBank/DDBJ databases">
        <title>Mycobacterium kiyosense sp. nov., scotochromogenic slow-glowing species isolated from respiratory specimens.</title>
        <authorList>
            <person name="Fukano H."/>
            <person name="Kazumi Y."/>
            <person name="Sakagami N."/>
            <person name="Ato M."/>
            <person name="Mitarai S."/>
            <person name="Hoshino Y."/>
        </authorList>
    </citation>
    <scope>NUCLEOTIDE SEQUENCE</scope>
    <source>
        <strain evidence="6">1413</strain>
        <strain evidence="5">SRL2020-028</strain>
    </source>
</reference>
<keyword evidence="7" id="KW-1185">Reference proteome</keyword>
<dbReference type="PANTHER" id="PTHR23073">
    <property type="entry name" value="26S PROTEASOME REGULATORY SUBUNIT"/>
    <property type="match status" value="1"/>
</dbReference>
<dbReference type="EMBL" id="BRXE01000028">
    <property type="protein sequence ID" value="GLB83528.1"/>
    <property type="molecule type" value="Genomic_DNA"/>
</dbReference>
<keyword evidence="2" id="KW-0547">Nucleotide-binding</keyword>
<evidence type="ECO:0000256" key="1">
    <source>
        <dbReference type="ARBA" id="ARBA00006914"/>
    </source>
</evidence>
<evidence type="ECO:0000256" key="3">
    <source>
        <dbReference type="ARBA" id="ARBA00022840"/>
    </source>
</evidence>
<comment type="caution">
    <text evidence="6">The sequence shown here is derived from an EMBL/GenBank/DDBJ whole genome shotgun (WGS) entry which is preliminary data.</text>
</comment>
<dbReference type="Gene3D" id="3.40.50.300">
    <property type="entry name" value="P-loop containing nucleotide triphosphate hydrolases"/>
    <property type="match status" value="1"/>
</dbReference>
<dbReference type="AlphaFoldDB" id="A0A9P3Q8P1"/>